<reference evidence="2" key="1">
    <citation type="submission" date="2022-11" db="UniProtKB">
        <authorList>
            <consortium name="WormBaseParasite"/>
        </authorList>
    </citation>
    <scope>IDENTIFICATION</scope>
</reference>
<sequence>MNTSRIYIIGIEEGTLLLKLQKYINSEELGRWDLSCPLSVCNGPGRGTAMLICTMADGKMVQEETFYDWIDA</sequence>
<keyword evidence="1" id="KW-1185">Reference proteome</keyword>
<dbReference type="Proteomes" id="UP000887574">
    <property type="component" value="Unplaced"/>
</dbReference>
<dbReference type="WBParaSite" id="jg7287">
    <property type="protein sequence ID" value="jg7287"/>
    <property type="gene ID" value="jg7287"/>
</dbReference>
<evidence type="ECO:0000313" key="2">
    <source>
        <dbReference type="WBParaSite" id="jg7287"/>
    </source>
</evidence>
<accession>A0A915EJ85</accession>
<proteinExistence type="predicted"/>
<name>A0A915EJ85_9BILA</name>
<protein>
    <submittedName>
        <fullName evidence="2">Uncharacterized protein</fullName>
    </submittedName>
</protein>
<organism evidence="1 2">
    <name type="scientific">Ditylenchus dipsaci</name>
    <dbReference type="NCBI Taxonomy" id="166011"/>
    <lineage>
        <taxon>Eukaryota</taxon>
        <taxon>Metazoa</taxon>
        <taxon>Ecdysozoa</taxon>
        <taxon>Nematoda</taxon>
        <taxon>Chromadorea</taxon>
        <taxon>Rhabditida</taxon>
        <taxon>Tylenchina</taxon>
        <taxon>Tylenchomorpha</taxon>
        <taxon>Sphaerularioidea</taxon>
        <taxon>Anguinidae</taxon>
        <taxon>Anguininae</taxon>
        <taxon>Ditylenchus</taxon>
    </lineage>
</organism>
<evidence type="ECO:0000313" key="1">
    <source>
        <dbReference type="Proteomes" id="UP000887574"/>
    </source>
</evidence>
<dbReference type="AlphaFoldDB" id="A0A915EJ85"/>